<name>A0A7E4VY42_PANRE</name>
<proteinExistence type="predicted"/>
<evidence type="ECO:0000313" key="1">
    <source>
        <dbReference type="Proteomes" id="UP000492821"/>
    </source>
</evidence>
<reference evidence="1" key="1">
    <citation type="journal article" date="2013" name="Genetics">
        <title>The draft genome and transcriptome of Panagrellus redivivus are shaped by the harsh demands of a free-living lifestyle.</title>
        <authorList>
            <person name="Srinivasan J."/>
            <person name="Dillman A.R."/>
            <person name="Macchietto M.G."/>
            <person name="Heikkinen L."/>
            <person name="Lakso M."/>
            <person name="Fracchia K.M."/>
            <person name="Antoshechkin I."/>
            <person name="Mortazavi A."/>
            <person name="Wong G."/>
            <person name="Sternberg P.W."/>
        </authorList>
    </citation>
    <scope>NUCLEOTIDE SEQUENCE [LARGE SCALE GENOMIC DNA]</scope>
    <source>
        <strain evidence="1">MT8872</strain>
    </source>
</reference>
<dbReference type="WBParaSite" id="Pan_g4662.t1">
    <property type="protein sequence ID" value="Pan_g4662.t1"/>
    <property type="gene ID" value="Pan_g4662"/>
</dbReference>
<organism evidence="1 2">
    <name type="scientific">Panagrellus redivivus</name>
    <name type="common">Microworm</name>
    <dbReference type="NCBI Taxonomy" id="6233"/>
    <lineage>
        <taxon>Eukaryota</taxon>
        <taxon>Metazoa</taxon>
        <taxon>Ecdysozoa</taxon>
        <taxon>Nematoda</taxon>
        <taxon>Chromadorea</taxon>
        <taxon>Rhabditida</taxon>
        <taxon>Tylenchina</taxon>
        <taxon>Panagrolaimomorpha</taxon>
        <taxon>Panagrolaimoidea</taxon>
        <taxon>Panagrolaimidae</taxon>
        <taxon>Panagrellus</taxon>
    </lineage>
</organism>
<evidence type="ECO:0000313" key="2">
    <source>
        <dbReference type="WBParaSite" id="Pan_g4662.t1"/>
    </source>
</evidence>
<sequence length="331" mass="38150">MSNRRRPETLLEKQEQQFCKDFERLTLLLATVGRRKPRIQPIVSEHLNIPLQPSFTWKDEFKKGKMCGRNTKFFQVEGKFIFAHVPLINILSRKRLSVEARLNAKDSDTEISTKCTVAPIVSSVPADSRLNSDLCSIWSVCRLPSPSTAITSITIVQTFANHPRIMQCLKIEPHELGKLDNPFTDACTREDIEVLIEFHLLYDARAAIDADKYSPDSLKAILDSFVGNGNFKEYKFDGFYCFFGGGSDEFADSMVFLPDWAGEDTWSIYEGDQLMPRRIYVTARMALAFMYPGEWHASFPARKVLELTFFCQSYNRRQTRRDVNRRATDRR</sequence>
<dbReference type="AlphaFoldDB" id="A0A7E4VY42"/>
<keyword evidence="1" id="KW-1185">Reference proteome</keyword>
<protein>
    <submittedName>
        <fullName evidence="2">HTH_48 domain-containing protein</fullName>
    </submittedName>
</protein>
<accession>A0A7E4VY42</accession>
<reference evidence="2" key="2">
    <citation type="submission" date="2020-10" db="UniProtKB">
        <authorList>
            <consortium name="WormBaseParasite"/>
        </authorList>
    </citation>
    <scope>IDENTIFICATION</scope>
</reference>
<dbReference type="Proteomes" id="UP000492821">
    <property type="component" value="Unassembled WGS sequence"/>
</dbReference>